<sequence>MPAKVMVNVASNNAGHARYPARGLVEMIWVQ</sequence>
<accession>A0A2P2QRE0</accession>
<evidence type="ECO:0000313" key="1">
    <source>
        <dbReference type="EMBL" id="MBX69518.1"/>
    </source>
</evidence>
<reference evidence="1" key="1">
    <citation type="submission" date="2018-02" db="EMBL/GenBank/DDBJ databases">
        <title>Rhizophora mucronata_Transcriptome.</title>
        <authorList>
            <person name="Meera S.P."/>
            <person name="Sreeshan A."/>
            <person name="Augustine A."/>
        </authorList>
    </citation>
    <scope>NUCLEOTIDE SEQUENCE</scope>
    <source>
        <tissue evidence="1">Leaf</tissue>
    </source>
</reference>
<proteinExistence type="predicted"/>
<dbReference type="AlphaFoldDB" id="A0A2P2QRE0"/>
<name>A0A2P2QRE0_RHIMU</name>
<organism evidence="1">
    <name type="scientific">Rhizophora mucronata</name>
    <name type="common">Asiatic mangrove</name>
    <dbReference type="NCBI Taxonomy" id="61149"/>
    <lineage>
        <taxon>Eukaryota</taxon>
        <taxon>Viridiplantae</taxon>
        <taxon>Streptophyta</taxon>
        <taxon>Embryophyta</taxon>
        <taxon>Tracheophyta</taxon>
        <taxon>Spermatophyta</taxon>
        <taxon>Magnoliopsida</taxon>
        <taxon>eudicotyledons</taxon>
        <taxon>Gunneridae</taxon>
        <taxon>Pentapetalae</taxon>
        <taxon>rosids</taxon>
        <taxon>fabids</taxon>
        <taxon>Malpighiales</taxon>
        <taxon>Rhizophoraceae</taxon>
        <taxon>Rhizophora</taxon>
    </lineage>
</organism>
<dbReference type="EMBL" id="GGEC01089034">
    <property type="protein sequence ID" value="MBX69518.1"/>
    <property type="molecule type" value="Transcribed_RNA"/>
</dbReference>
<protein>
    <submittedName>
        <fullName evidence="1">Uncharacterized protein</fullName>
    </submittedName>
</protein>